<reference evidence="1" key="1">
    <citation type="journal article" date="2014" name="Front. Microbiol.">
        <title>High frequency of phylogenetically diverse reductive dehalogenase-homologous genes in deep subseafloor sedimentary metagenomes.</title>
        <authorList>
            <person name="Kawai M."/>
            <person name="Futagami T."/>
            <person name="Toyoda A."/>
            <person name="Takaki Y."/>
            <person name="Nishi S."/>
            <person name="Hori S."/>
            <person name="Arai W."/>
            <person name="Tsubouchi T."/>
            <person name="Morono Y."/>
            <person name="Uchiyama I."/>
            <person name="Ito T."/>
            <person name="Fujiyama A."/>
            <person name="Inagaki F."/>
            <person name="Takami H."/>
        </authorList>
    </citation>
    <scope>NUCLEOTIDE SEQUENCE</scope>
    <source>
        <strain evidence="1">Expedition CK06-06</strain>
    </source>
</reference>
<feature type="non-terminal residue" evidence="1">
    <location>
        <position position="214"/>
    </location>
</feature>
<dbReference type="EMBL" id="BARU01017489">
    <property type="protein sequence ID" value="GAH60544.1"/>
    <property type="molecule type" value="Genomic_DNA"/>
</dbReference>
<dbReference type="AlphaFoldDB" id="X1I390"/>
<evidence type="ECO:0000313" key="1">
    <source>
        <dbReference type="EMBL" id="GAH60544.1"/>
    </source>
</evidence>
<proteinExistence type="predicted"/>
<evidence type="ECO:0008006" key="2">
    <source>
        <dbReference type="Google" id="ProtNLM"/>
    </source>
</evidence>
<protein>
    <recommendedName>
        <fullName evidence="2">Glycosyltransferase 2-like domain-containing protein</fullName>
    </recommendedName>
</protein>
<accession>X1I390</accession>
<sequence>MKLKLATRVLNEEYFINTFLEYYINLGVDEIHIFDCSSYDNTLNIISAWQSKHKGIILALSDKRFRHTSYINASNFCNYILEYAINNQIQSDEDSWWIFADIDEFIRAPNDKNLKKFLKECHNDLIRTVFIDWQLPPDLINQNLELNYILRNVRLGSYKGYIQKLYGDPFYKDYIINFTPHNIKTYEKLKTIAGFHRFILKNQIFLPPNEFLIV</sequence>
<name>X1I390_9ZZZZ</name>
<comment type="caution">
    <text evidence="1">The sequence shown here is derived from an EMBL/GenBank/DDBJ whole genome shotgun (WGS) entry which is preliminary data.</text>
</comment>
<organism evidence="1">
    <name type="scientific">marine sediment metagenome</name>
    <dbReference type="NCBI Taxonomy" id="412755"/>
    <lineage>
        <taxon>unclassified sequences</taxon>
        <taxon>metagenomes</taxon>
        <taxon>ecological metagenomes</taxon>
    </lineage>
</organism>
<gene>
    <name evidence="1" type="ORF">S03H2_29007</name>
</gene>
<dbReference type="Pfam" id="PF13704">
    <property type="entry name" value="Glyco_tranf_2_4"/>
    <property type="match status" value="1"/>
</dbReference>